<evidence type="ECO:0000313" key="3">
    <source>
        <dbReference type="Proteomes" id="UP000240010"/>
    </source>
</evidence>
<dbReference type="RefSeq" id="WP_104427400.1">
    <property type="nucleotide sequence ID" value="NZ_PTIZ01000001.1"/>
</dbReference>
<feature type="domain" description="EAL" evidence="1">
    <location>
        <begin position="146"/>
        <end position="273"/>
    </location>
</feature>
<dbReference type="EMBL" id="PTIZ01000001">
    <property type="protein sequence ID" value="PPK78012.1"/>
    <property type="molecule type" value="Genomic_DNA"/>
</dbReference>
<evidence type="ECO:0000259" key="1">
    <source>
        <dbReference type="Pfam" id="PF00563"/>
    </source>
</evidence>
<dbReference type="InterPro" id="IPR035919">
    <property type="entry name" value="EAL_sf"/>
</dbReference>
<dbReference type="InterPro" id="IPR001633">
    <property type="entry name" value="EAL_dom"/>
</dbReference>
<dbReference type="AlphaFoldDB" id="A0A2S6HKI8"/>
<evidence type="ECO:0000313" key="2">
    <source>
        <dbReference type="EMBL" id="PPK78012.1"/>
    </source>
</evidence>
<accession>A0A2S6HKI8</accession>
<dbReference type="Pfam" id="PF00563">
    <property type="entry name" value="EAL"/>
    <property type="match status" value="1"/>
</dbReference>
<gene>
    <name evidence="2" type="ORF">B0F87_101394</name>
</gene>
<protein>
    <submittedName>
        <fullName evidence="2">EAL domain-containing protein</fullName>
    </submittedName>
</protein>
<dbReference type="Gene3D" id="3.20.20.450">
    <property type="entry name" value="EAL domain"/>
    <property type="match status" value="1"/>
</dbReference>
<comment type="caution">
    <text evidence="2">The sequence shown here is derived from an EMBL/GenBank/DDBJ whole genome shotgun (WGS) entry which is preliminary data.</text>
</comment>
<dbReference type="SUPFAM" id="SSF141868">
    <property type="entry name" value="EAL domain-like"/>
    <property type="match status" value="1"/>
</dbReference>
<name>A0A2S6HKI8_9GAMM</name>
<organism evidence="2 3">
    <name type="scientific">Methylobacter tundripaludum</name>
    <dbReference type="NCBI Taxonomy" id="173365"/>
    <lineage>
        <taxon>Bacteria</taxon>
        <taxon>Pseudomonadati</taxon>
        <taxon>Pseudomonadota</taxon>
        <taxon>Gammaproteobacteria</taxon>
        <taxon>Methylococcales</taxon>
        <taxon>Methylococcaceae</taxon>
        <taxon>Methylobacter</taxon>
    </lineage>
</organism>
<reference evidence="2 3" key="1">
    <citation type="submission" date="2018-02" db="EMBL/GenBank/DDBJ databases">
        <title>Subsurface microbial communities from deep shales in Ohio and West Virginia, USA.</title>
        <authorList>
            <person name="Wrighton K."/>
        </authorList>
    </citation>
    <scope>NUCLEOTIDE SEQUENCE [LARGE SCALE GENOMIC DNA]</scope>
    <source>
        <strain evidence="2 3">OWC-DMM</strain>
    </source>
</reference>
<proteinExistence type="predicted"/>
<sequence length="292" mass="32935">MPLQNLVEYFNDRFGQEHRSSFRPFLLEEGTISALFGQIKIGSVFSPIRLAQKPAEIVGHAAKLKVSTHEVQYLYSDEIENLLSNHPHQAGDFESIINFDRLSRTVHMLNYLPITHLQGALFVEVDPRHILGVKKDHGAYFEEVIGQCGLETKNVVIIMAVNSNYARHYQELVTGLDNYRHRGYQIALKFDYVAQEGQSFDLISKLSPNYVSLSARHLDHVRDNAMFEKLRDLKALVVSTGGQSILQQIDQKKSDLLARNTGFDLVQGNYYERASAPVFSPESLEVGVSANG</sequence>
<dbReference type="Proteomes" id="UP000240010">
    <property type="component" value="Unassembled WGS sequence"/>
</dbReference>